<evidence type="ECO:0000313" key="1">
    <source>
        <dbReference type="EMBL" id="EJT77503.1"/>
    </source>
</evidence>
<reference evidence="1" key="2">
    <citation type="submission" date="2010-07" db="EMBL/GenBank/DDBJ databases">
        <authorList>
            <consortium name="The Broad Institute Genome Sequencing Platform"/>
            <consortium name="Broad Institute Genome Sequencing Center for Infectious Disease"/>
            <person name="Ma L.-J."/>
            <person name="Dead R."/>
            <person name="Young S."/>
            <person name="Zeng Q."/>
            <person name="Koehrsen M."/>
            <person name="Alvarado L."/>
            <person name="Berlin A."/>
            <person name="Chapman S.B."/>
            <person name="Chen Z."/>
            <person name="Freedman E."/>
            <person name="Gellesch M."/>
            <person name="Goldberg J."/>
            <person name="Griggs A."/>
            <person name="Gujja S."/>
            <person name="Heilman E.R."/>
            <person name="Heiman D."/>
            <person name="Hepburn T."/>
            <person name="Howarth C."/>
            <person name="Jen D."/>
            <person name="Larson L."/>
            <person name="Mehta T."/>
            <person name="Neiman D."/>
            <person name="Pearson M."/>
            <person name="Roberts A."/>
            <person name="Saif S."/>
            <person name="Shea T."/>
            <person name="Shenoy N."/>
            <person name="Sisk P."/>
            <person name="Stolte C."/>
            <person name="Sykes S."/>
            <person name="Walk T."/>
            <person name="White J."/>
            <person name="Yandava C."/>
            <person name="Haas B."/>
            <person name="Nusbaum C."/>
            <person name="Birren B."/>
        </authorList>
    </citation>
    <scope>NUCLEOTIDE SEQUENCE</scope>
    <source>
        <strain evidence="1">R3-111a-1</strain>
    </source>
</reference>
<organism evidence="1">
    <name type="scientific">Gaeumannomyces tritici (strain R3-111a-1)</name>
    <name type="common">Wheat and barley take-all root rot fungus</name>
    <name type="synonym">Gaeumannomyces graminis var. tritici</name>
    <dbReference type="NCBI Taxonomy" id="644352"/>
    <lineage>
        <taxon>Eukaryota</taxon>
        <taxon>Fungi</taxon>
        <taxon>Dikarya</taxon>
        <taxon>Ascomycota</taxon>
        <taxon>Pezizomycotina</taxon>
        <taxon>Sordariomycetes</taxon>
        <taxon>Sordariomycetidae</taxon>
        <taxon>Magnaporthales</taxon>
        <taxon>Magnaporthaceae</taxon>
        <taxon>Gaeumannomyces</taxon>
    </lineage>
</organism>
<reference evidence="1" key="3">
    <citation type="submission" date="2010-09" db="EMBL/GenBank/DDBJ databases">
        <title>Annotation of Gaeumannomyces graminis var. tritici R3-111a-1.</title>
        <authorList>
            <consortium name="The Broad Institute Genome Sequencing Platform"/>
            <person name="Ma L.-J."/>
            <person name="Dead R."/>
            <person name="Young S.K."/>
            <person name="Zeng Q."/>
            <person name="Gargeya S."/>
            <person name="Fitzgerald M."/>
            <person name="Haas B."/>
            <person name="Abouelleil A."/>
            <person name="Alvarado L."/>
            <person name="Arachchi H.M."/>
            <person name="Berlin A."/>
            <person name="Brown A."/>
            <person name="Chapman S.B."/>
            <person name="Chen Z."/>
            <person name="Dunbar C."/>
            <person name="Freedman E."/>
            <person name="Gearin G."/>
            <person name="Gellesch M."/>
            <person name="Goldberg J."/>
            <person name="Griggs A."/>
            <person name="Gujja S."/>
            <person name="Heiman D."/>
            <person name="Howarth C."/>
            <person name="Larson L."/>
            <person name="Lui A."/>
            <person name="MacDonald P.J.P."/>
            <person name="Mehta T."/>
            <person name="Montmayeur A."/>
            <person name="Murphy C."/>
            <person name="Neiman D."/>
            <person name="Pearson M."/>
            <person name="Priest M."/>
            <person name="Roberts A."/>
            <person name="Saif S."/>
            <person name="Shea T."/>
            <person name="Shenoy N."/>
            <person name="Sisk P."/>
            <person name="Stolte C."/>
            <person name="Sykes S."/>
            <person name="Yandava C."/>
            <person name="Wortman J."/>
            <person name="Nusbaum C."/>
            <person name="Birren B."/>
        </authorList>
    </citation>
    <scope>NUCLEOTIDE SEQUENCE</scope>
    <source>
        <strain evidence="1">R3-111a-1</strain>
    </source>
</reference>
<sequence>MATKGWSRGLALGVCVCVCVCAGIDCFYAAQYHRDSPAQRSYTAASRRTPSMQRAVRLLRAAVSFFVSGHDCQRCRAQEADGPRVRFDANTTPPQRASSGKSQVAAGRVWRAAPVRLDSARLFLFALFFSLHLLLGGLKNPMLCVPTWLSGQSPWVAGEQSLGSLTCCIAPVPVPDHHMETTKGRPPTLPSHGLACRGISRPILSGTCIAVIELDALQIEAR</sequence>
<keyword evidence="3" id="KW-1185">Reference proteome</keyword>
<reference evidence="2" key="4">
    <citation type="journal article" date="2015" name="G3 (Bethesda)">
        <title>Genome sequences of three phytopathogenic species of the Magnaporthaceae family of fungi.</title>
        <authorList>
            <person name="Okagaki L.H."/>
            <person name="Nunes C.C."/>
            <person name="Sailsbery J."/>
            <person name="Clay B."/>
            <person name="Brown D."/>
            <person name="John T."/>
            <person name="Oh Y."/>
            <person name="Young N."/>
            <person name="Fitzgerald M."/>
            <person name="Haas B.J."/>
            <person name="Zeng Q."/>
            <person name="Young S."/>
            <person name="Adiconis X."/>
            <person name="Fan L."/>
            <person name="Levin J.Z."/>
            <person name="Mitchell T.K."/>
            <person name="Okubara P.A."/>
            <person name="Farman M.L."/>
            <person name="Kohn L.M."/>
            <person name="Birren B."/>
            <person name="Ma L.-J."/>
            <person name="Dean R.A."/>
        </authorList>
    </citation>
    <scope>NUCLEOTIDE SEQUENCE</scope>
    <source>
        <strain evidence="2">R3-111a-1</strain>
    </source>
</reference>
<evidence type="ECO:0000313" key="3">
    <source>
        <dbReference type="Proteomes" id="UP000006039"/>
    </source>
</evidence>
<reference evidence="3" key="1">
    <citation type="submission" date="2010-07" db="EMBL/GenBank/DDBJ databases">
        <title>The genome sequence of Gaeumannomyces graminis var. tritici strain R3-111a-1.</title>
        <authorList>
            <consortium name="The Broad Institute Genome Sequencing Platform"/>
            <person name="Ma L.-J."/>
            <person name="Dead R."/>
            <person name="Young S."/>
            <person name="Zeng Q."/>
            <person name="Koehrsen M."/>
            <person name="Alvarado L."/>
            <person name="Berlin A."/>
            <person name="Chapman S.B."/>
            <person name="Chen Z."/>
            <person name="Freedman E."/>
            <person name="Gellesch M."/>
            <person name="Goldberg J."/>
            <person name="Griggs A."/>
            <person name="Gujja S."/>
            <person name="Heilman E.R."/>
            <person name="Heiman D."/>
            <person name="Hepburn T."/>
            <person name="Howarth C."/>
            <person name="Jen D."/>
            <person name="Larson L."/>
            <person name="Mehta T."/>
            <person name="Neiman D."/>
            <person name="Pearson M."/>
            <person name="Roberts A."/>
            <person name="Saif S."/>
            <person name="Shea T."/>
            <person name="Shenoy N."/>
            <person name="Sisk P."/>
            <person name="Stolte C."/>
            <person name="Sykes S."/>
            <person name="Walk T."/>
            <person name="White J."/>
            <person name="Yandava C."/>
            <person name="Haas B."/>
            <person name="Nusbaum C."/>
            <person name="Birren B."/>
        </authorList>
    </citation>
    <scope>NUCLEOTIDE SEQUENCE [LARGE SCALE GENOMIC DNA]</scope>
    <source>
        <strain evidence="3">R3-111a-1</strain>
    </source>
</reference>
<reference evidence="2" key="5">
    <citation type="submission" date="2018-04" db="UniProtKB">
        <authorList>
            <consortium name="EnsemblFungi"/>
        </authorList>
    </citation>
    <scope>IDENTIFICATION</scope>
    <source>
        <strain evidence="2">R3-111a-1</strain>
    </source>
</reference>
<dbReference type="AlphaFoldDB" id="J3NMV2"/>
<dbReference type="Proteomes" id="UP000006039">
    <property type="component" value="Unassembled WGS sequence"/>
</dbReference>
<evidence type="ECO:0000313" key="2">
    <source>
        <dbReference type="EnsemblFungi" id="EJT77503"/>
    </source>
</evidence>
<dbReference type="EnsemblFungi" id="EJT77503">
    <property type="protein sequence ID" value="EJT77503"/>
    <property type="gene ID" value="GGTG_02611"/>
</dbReference>
<dbReference type="HOGENOM" id="CLU_1245436_0_0_1"/>
<dbReference type="RefSeq" id="XP_009218648.1">
    <property type="nucleotide sequence ID" value="XM_009220384.1"/>
</dbReference>
<accession>J3NMV2</accession>
<protein>
    <submittedName>
        <fullName evidence="1 2">Uncharacterized protein</fullName>
    </submittedName>
</protein>
<name>J3NMV2_GAET3</name>
<dbReference type="VEuPathDB" id="FungiDB:GGTG_02611"/>
<proteinExistence type="predicted"/>
<dbReference type="EMBL" id="GL385396">
    <property type="protein sequence ID" value="EJT77503.1"/>
    <property type="molecule type" value="Genomic_DNA"/>
</dbReference>
<dbReference type="GeneID" id="20343069"/>
<gene>
    <name evidence="2" type="primary">20343069</name>
    <name evidence="1" type="ORF">GGTG_02611</name>
</gene>